<dbReference type="SMART" id="SM00342">
    <property type="entry name" value="HTH_ARAC"/>
    <property type="match status" value="1"/>
</dbReference>
<dbReference type="EMBL" id="CP116221">
    <property type="protein sequence ID" value="WCO01742.1"/>
    <property type="molecule type" value="Genomic_DNA"/>
</dbReference>
<dbReference type="PANTHER" id="PTHR43547:SF2">
    <property type="entry name" value="HYBRID SIGNAL TRANSDUCTION HISTIDINE KINASE C"/>
    <property type="match status" value="1"/>
</dbReference>
<dbReference type="InterPro" id="IPR003594">
    <property type="entry name" value="HATPase_dom"/>
</dbReference>
<dbReference type="CDD" id="cd00082">
    <property type="entry name" value="HisKA"/>
    <property type="match status" value="1"/>
</dbReference>
<dbReference type="Pfam" id="PF07494">
    <property type="entry name" value="Reg_prop"/>
    <property type="match status" value="3"/>
</dbReference>
<dbReference type="Proteomes" id="UP001202717">
    <property type="component" value="Chromosome"/>
</dbReference>
<evidence type="ECO:0000256" key="2">
    <source>
        <dbReference type="ARBA" id="ARBA00012438"/>
    </source>
</evidence>
<comment type="catalytic activity">
    <reaction evidence="1">
        <text>ATP + protein L-histidine = ADP + protein N-phospho-L-histidine.</text>
        <dbReference type="EC" id="2.7.13.3"/>
    </reaction>
</comment>
<protein>
    <recommendedName>
        <fullName evidence="2">histidine kinase</fullName>
        <ecNumber evidence="2">2.7.13.3</ecNumber>
    </recommendedName>
</protein>
<dbReference type="PANTHER" id="PTHR43547">
    <property type="entry name" value="TWO-COMPONENT HISTIDINE KINASE"/>
    <property type="match status" value="1"/>
</dbReference>
<dbReference type="Pfam" id="PF00072">
    <property type="entry name" value="Response_reg"/>
    <property type="match status" value="1"/>
</dbReference>
<dbReference type="SUPFAM" id="SSF52172">
    <property type="entry name" value="CheY-like"/>
    <property type="match status" value="1"/>
</dbReference>
<evidence type="ECO:0000259" key="10">
    <source>
        <dbReference type="PROSITE" id="PS01124"/>
    </source>
</evidence>
<feature type="signal peptide" evidence="9">
    <location>
        <begin position="1"/>
        <end position="19"/>
    </location>
</feature>
<dbReference type="SMART" id="SM00388">
    <property type="entry name" value="HisKA"/>
    <property type="match status" value="1"/>
</dbReference>
<dbReference type="SMART" id="SM00387">
    <property type="entry name" value="HATPase_c"/>
    <property type="match status" value="1"/>
</dbReference>
<keyword evidence="14" id="KW-1185">Reference proteome</keyword>
<reference evidence="13 14" key="1">
    <citation type="submission" date="2023-01" db="EMBL/GenBank/DDBJ databases">
        <title>Psychroserpens ponticola sp. nov., isolated from seawater.</title>
        <authorList>
            <person name="Kristyanto S."/>
            <person name="Jung J."/>
            <person name="Kim J.M."/>
            <person name="Jeon C.O."/>
        </authorList>
    </citation>
    <scope>NUCLEOTIDE SEQUENCE [LARGE SCALE GENOMIC DNA]</scope>
    <source>
        <strain evidence="13 14">MSW6</strain>
    </source>
</reference>
<dbReference type="Gene3D" id="3.30.565.10">
    <property type="entry name" value="Histidine kinase-like ATPase, C-terminal domain"/>
    <property type="match status" value="1"/>
</dbReference>
<dbReference type="Gene3D" id="2.130.10.10">
    <property type="entry name" value="YVTN repeat-like/Quinoprotein amine dehydrogenase"/>
    <property type="match status" value="3"/>
</dbReference>
<proteinExistence type="predicted"/>
<dbReference type="SUPFAM" id="SSF47384">
    <property type="entry name" value="Homodimeric domain of signal transducing histidine kinase"/>
    <property type="match status" value="1"/>
</dbReference>
<dbReference type="Pfam" id="PF02518">
    <property type="entry name" value="HATPase_c"/>
    <property type="match status" value="1"/>
</dbReference>
<evidence type="ECO:0000256" key="3">
    <source>
        <dbReference type="ARBA" id="ARBA00022553"/>
    </source>
</evidence>
<dbReference type="InterPro" id="IPR011047">
    <property type="entry name" value="Quinoprotein_ADH-like_sf"/>
</dbReference>
<dbReference type="PROSITE" id="PS50110">
    <property type="entry name" value="RESPONSE_REGULATORY"/>
    <property type="match status" value="1"/>
</dbReference>
<keyword evidence="3 7" id="KW-0597">Phosphoprotein</keyword>
<evidence type="ECO:0000256" key="7">
    <source>
        <dbReference type="PROSITE-ProRule" id="PRU00169"/>
    </source>
</evidence>
<dbReference type="CDD" id="cd17574">
    <property type="entry name" value="REC_OmpR"/>
    <property type="match status" value="1"/>
</dbReference>
<evidence type="ECO:0000259" key="11">
    <source>
        <dbReference type="PROSITE" id="PS50109"/>
    </source>
</evidence>
<dbReference type="RefSeq" id="WP_249992693.1">
    <property type="nucleotide sequence ID" value="NZ_CP116221.1"/>
</dbReference>
<dbReference type="InterPro" id="IPR001789">
    <property type="entry name" value="Sig_transdc_resp-reg_receiver"/>
</dbReference>
<dbReference type="EC" id="2.7.13.3" evidence="2"/>
<dbReference type="Gene3D" id="1.10.287.130">
    <property type="match status" value="1"/>
</dbReference>
<keyword evidence="6" id="KW-0804">Transcription</keyword>
<dbReference type="PROSITE" id="PS01124">
    <property type="entry name" value="HTH_ARAC_FAMILY_2"/>
    <property type="match status" value="1"/>
</dbReference>
<keyword evidence="9" id="KW-0732">Signal</keyword>
<dbReference type="InterPro" id="IPR011110">
    <property type="entry name" value="Reg_prop"/>
</dbReference>
<dbReference type="SMART" id="SM00448">
    <property type="entry name" value="REC"/>
    <property type="match status" value="1"/>
</dbReference>
<dbReference type="InterPro" id="IPR015943">
    <property type="entry name" value="WD40/YVTN_repeat-like_dom_sf"/>
</dbReference>
<organism evidence="13 14">
    <name type="scientific">Psychroserpens ponticola</name>
    <dbReference type="NCBI Taxonomy" id="2932268"/>
    <lineage>
        <taxon>Bacteria</taxon>
        <taxon>Pseudomonadati</taxon>
        <taxon>Bacteroidota</taxon>
        <taxon>Flavobacteriia</taxon>
        <taxon>Flavobacteriales</taxon>
        <taxon>Flavobacteriaceae</taxon>
        <taxon>Psychroserpens</taxon>
    </lineage>
</organism>
<dbReference type="InterPro" id="IPR036890">
    <property type="entry name" value="HATPase_C_sf"/>
</dbReference>
<evidence type="ECO:0000256" key="6">
    <source>
        <dbReference type="ARBA" id="ARBA00023163"/>
    </source>
</evidence>
<keyword evidence="4" id="KW-0805">Transcription regulation</keyword>
<evidence type="ECO:0000256" key="9">
    <source>
        <dbReference type="SAM" id="SignalP"/>
    </source>
</evidence>
<keyword evidence="8" id="KW-1133">Transmembrane helix</keyword>
<dbReference type="Pfam" id="PF12833">
    <property type="entry name" value="HTH_18"/>
    <property type="match status" value="1"/>
</dbReference>
<dbReference type="InterPro" id="IPR036097">
    <property type="entry name" value="HisK_dim/P_sf"/>
</dbReference>
<dbReference type="SUPFAM" id="SSF63829">
    <property type="entry name" value="Calcium-dependent phosphotriesterase"/>
    <property type="match status" value="2"/>
</dbReference>
<dbReference type="InterPro" id="IPR020449">
    <property type="entry name" value="Tscrpt_reg_AraC-type_HTH"/>
</dbReference>
<dbReference type="PRINTS" id="PR00032">
    <property type="entry name" value="HTHARAC"/>
</dbReference>
<dbReference type="SUPFAM" id="SSF50998">
    <property type="entry name" value="Quinoprotein alcohol dehydrogenase-like"/>
    <property type="match status" value="1"/>
</dbReference>
<dbReference type="SUPFAM" id="SSF55874">
    <property type="entry name" value="ATPase domain of HSP90 chaperone/DNA topoisomerase II/histidine kinase"/>
    <property type="match status" value="1"/>
</dbReference>
<dbReference type="InterPro" id="IPR005467">
    <property type="entry name" value="His_kinase_dom"/>
</dbReference>
<evidence type="ECO:0000256" key="4">
    <source>
        <dbReference type="ARBA" id="ARBA00023015"/>
    </source>
</evidence>
<dbReference type="Gene3D" id="1.10.10.60">
    <property type="entry name" value="Homeodomain-like"/>
    <property type="match status" value="1"/>
</dbReference>
<evidence type="ECO:0000256" key="5">
    <source>
        <dbReference type="ARBA" id="ARBA00023125"/>
    </source>
</evidence>
<keyword evidence="8" id="KW-0472">Membrane</keyword>
<dbReference type="PROSITE" id="PS00041">
    <property type="entry name" value="HTH_ARAC_FAMILY_1"/>
    <property type="match status" value="1"/>
</dbReference>
<feature type="modified residue" description="4-aspartylphosphate" evidence="7">
    <location>
        <position position="1083"/>
    </location>
</feature>
<dbReference type="PROSITE" id="PS50109">
    <property type="entry name" value="HIS_KIN"/>
    <property type="match status" value="1"/>
</dbReference>
<dbReference type="InterPro" id="IPR009057">
    <property type="entry name" value="Homeodomain-like_sf"/>
</dbReference>
<gene>
    <name evidence="13" type="ORF">MUN68_016985</name>
</gene>
<name>A0ABY7RYB2_9FLAO</name>
<feature type="domain" description="HTH araC/xylS-type" evidence="10">
    <location>
        <begin position="1181"/>
        <end position="1280"/>
    </location>
</feature>
<evidence type="ECO:0000313" key="13">
    <source>
        <dbReference type="EMBL" id="WCO01742.1"/>
    </source>
</evidence>
<keyword evidence="8" id="KW-0812">Transmembrane</keyword>
<feature type="domain" description="Response regulatory" evidence="12">
    <location>
        <begin position="1035"/>
        <end position="1150"/>
    </location>
</feature>
<dbReference type="InterPro" id="IPR011006">
    <property type="entry name" value="CheY-like_superfamily"/>
</dbReference>
<dbReference type="InterPro" id="IPR018062">
    <property type="entry name" value="HTH_AraC-typ_CS"/>
</dbReference>
<dbReference type="InterPro" id="IPR003661">
    <property type="entry name" value="HisK_dim/P_dom"/>
</dbReference>
<dbReference type="Gene3D" id="3.40.50.2300">
    <property type="match status" value="1"/>
</dbReference>
<feature type="transmembrane region" description="Helical" evidence="8">
    <location>
        <begin position="747"/>
        <end position="765"/>
    </location>
</feature>
<evidence type="ECO:0000259" key="12">
    <source>
        <dbReference type="PROSITE" id="PS50110"/>
    </source>
</evidence>
<dbReference type="InterPro" id="IPR018060">
    <property type="entry name" value="HTH_AraC"/>
</dbReference>
<dbReference type="InterPro" id="IPR013783">
    <property type="entry name" value="Ig-like_fold"/>
</dbReference>
<feature type="chain" id="PRO_5046251202" description="histidine kinase" evidence="9">
    <location>
        <begin position="20"/>
        <end position="1281"/>
    </location>
</feature>
<keyword evidence="5" id="KW-0238">DNA-binding</keyword>
<evidence type="ECO:0000313" key="14">
    <source>
        <dbReference type="Proteomes" id="UP001202717"/>
    </source>
</evidence>
<dbReference type="Gene3D" id="2.60.40.10">
    <property type="entry name" value="Immunoglobulins"/>
    <property type="match status" value="1"/>
</dbReference>
<dbReference type="Pfam" id="PF00512">
    <property type="entry name" value="HisKA"/>
    <property type="match status" value="1"/>
</dbReference>
<evidence type="ECO:0000256" key="8">
    <source>
        <dbReference type="SAM" id="Phobius"/>
    </source>
</evidence>
<accession>A0ABY7RYB2</accession>
<dbReference type="SUPFAM" id="SSF46689">
    <property type="entry name" value="Homeodomain-like"/>
    <property type="match status" value="1"/>
</dbReference>
<feature type="domain" description="Histidine kinase" evidence="11">
    <location>
        <begin position="794"/>
        <end position="1004"/>
    </location>
</feature>
<evidence type="ECO:0000256" key="1">
    <source>
        <dbReference type="ARBA" id="ARBA00000085"/>
    </source>
</evidence>
<sequence>MIKKLLVLCFMLCFGFLQSQQKTETSFLNFNEIKQEVSGQWISSIYQDKDGFIWVGTQDGLYKYDGKNFKAFRYNPTNKNSLPANWVRSINQDKNGVFWLGTHGAGLVKFEESTLKFTDVDMSSPTESDNIKLVFDAITTKALTTWVVSDNGLYRKSLTDPFFVKIVKPGNSTRVYELHDGSEIVVFENKLFSFNKTTNKLEVLLSDIPIDKLLISGEKSIIYNSEGKLYRYNFIGSPKEINIPNNETINSISNLQNGKCILVGDVKNYSFDVTSETFETYNYNIQQFEKLGINELFIDKQNLLWVATNKGLFKESLLGKVFTGTIDLHARKILKSLDTTYIGGGKGLHRIINNTDGSQEQETLNNTRVTSLCKTKDGLWFGHYYGSVFFVDKNDNIKTIDLRQGNHESLRIYGIVEDKNNRIWVSTWFGIYMLNPDGEISNTYNLKSKHDGKDVKILKVLIDNDDNLWAITVGDGVFRIPNISEVNASTDTLIYKHYVHDDDDENTINTNVVMEIHLSPKGNIWIGSDFGINTYNKEKDNFDPLIVNGTFFDKKIMAIETDVNNLMWVSTITDGIYVYNQRNNRLFNLREEDGLVSNACLYTSSTNDKNTLYFGTDNGVQIIDASRFSYPEVKTAPKFTALTIKDEKLSVIQNLSAQNQPINIDYSQPNFSVSFAITDYRFPQKINYYYKLGDNAVWTKSEDNTINFSSLNFGTYNLYVKAAYQVDDDAPIATLALKINPPWYKSIVAYSLFFLLLAAVIFYFFQLRYKQKLASTKLKAVEELDHIKSNLFTNISHELRTPLTLISGPIEHQLSKNNLEEDDREELSLVKRNADRLLNLVNQLMDLALIDSGQLKLKINEGNLNLLLKQAVDAFRYQAEINGIKIYSDINQLESVWYDRDSLQKIVFNLLSNAVKYATSNSSIAFNASQQDKNLVLSVVNSSKTKNDLAQLFQRFYQNDASAEGIGVGLALVKELVMLNNGTILANKLDDDTIQFTVTLPIDKSAFNISEIENKTIQKNKNDVVSEISLTDDTVILIVEDDDDIRAFVTNVFKNHYKIIEAVNGEEGVNIALQHIPDLIISDIMMPIKDGVVLCNDLKNNQLTSHIPIVLLTAKVGEEHEIIGLKTGADAYITKPFSLEKLKTRVEKLLESRTQLQKHYSKGFNISPEIKITSTETEFIKRLQETLQSHLTNSDFTSEQFAEAMLMSRTQLHRKLKAIVNMTASEFIRKERLKLAVQLLKESDETVAEIAYQVGFNSSSYFIKCFKDIYGCTPNEYLTKK</sequence>